<reference evidence="4 5" key="1">
    <citation type="journal article" date="2013" name="BMC Genomics">
        <title>Genomics-driven discovery of the pneumocandin biosynthetic gene cluster in the fungus Glarea lozoyensis.</title>
        <authorList>
            <person name="Chen L."/>
            <person name="Yue Q."/>
            <person name="Zhang X."/>
            <person name="Xiang M."/>
            <person name="Wang C."/>
            <person name="Li S."/>
            <person name="Che Y."/>
            <person name="Ortiz-Lopez F.J."/>
            <person name="Bills G.F."/>
            <person name="Liu X."/>
            <person name="An Z."/>
        </authorList>
    </citation>
    <scope>NUCLEOTIDE SEQUENCE [LARGE SCALE GENOMIC DNA]</scope>
    <source>
        <strain evidence="5">ATCC 20868 / MF5171</strain>
    </source>
</reference>
<dbReference type="RefSeq" id="XP_008078397.1">
    <property type="nucleotide sequence ID" value="XM_008080206.1"/>
</dbReference>
<dbReference type="GO" id="GO:0005634">
    <property type="term" value="C:nucleus"/>
    <property type="evidence" value="ECO:0007669"/>
    <property type="project" value="TreeGrafter"/>
</dbReference>
<dbReference type="OMA" id="HHPPGTD"/>
<dbReference type="InterPro" id="IPR051164">
    <property type="entry name" value="NmrA-like_oxidored"/>
</dbReference>
<accession>S3D7I7</accession>
<evidence type="ECO:0000313" key="5">
    <source>
        <dbReference type="Proteomes" id="UP000016922"/>
    </source>
</evidence>
<dbReference type="HOGENOM" id="CLU_007383_8_6_1"/>
<dbReference type="Gene3D" id="3.90.25.10">
    <property type="entry name" value="UDP-galactose 4-epimerase, domain 1"/>
    <property type="match status" value="1"/>
</dbReference>
<dbReference type="EMBL" id="KE145356">
    <property type="protein sequence ID" value="EPE34462.1"/>
    <property type="molecule type" value="Genomic_DNA"/>
</dbReference>
<dbReference type="Proteomes" id="UP000016922">
    <property type="component" value="Unassembled WGS sequence"/>
</dbReference>
<dbReference type="PANTHER" id="PTHR42748:SF26">
    <property type="entry name" value="NMRA-LIKE DOMAIN-CONTAINING PROTEIN"/>
    <property type="match status" value="1"/>
</dbReference>
<evidence type="ECO:0000256" key="2">
    <source>
        <dbReference type="ARBA" id="ARBA00022857"/>
    </source>
</evidence>
<dbReference type="AlphaFoldDB" id="S3D7I7"/>
<dbReference type="GeneID" id="19469203"/>
<name>S3D7I7_GLAL2</name>
<protein>
    <submittedName>
        <fullName evidence="4">NAD(P)-binding Rossmann-fold containing protein</fullName>
    </submittedName>
</protein>
<dbReference type="Pfam" id="PF05368">
    <property type="entry name" value="NmrA"/>
    <property type="match status" value="1"/>
</dbReference>
<feature type="domain" description="NmrA-like" evidence="3">
    <location>
        <begin position="26"/>
        <end position="323"/>
    </location>
</feature>
<dbReference type="KEGG" id="glz:GLAREA_10156"/>
<evidence type="ECO:0000256" key="1">
    <source>
        <dbReference type="ARBA" id="ARBA00006328"/>
    </source>
</evidence>
<organism evidence="4 5">
    <name type="scientific">Glarea lozoyensis (strain ATCC 20868 / MF5171)</name>
    <dbReference type="NCBI Taxonomy" id="1116229"/>
    <lineage>
        <taxon>Eukaryota</taxon>
        <taxon>Fungi</taxon>
        <taxon>Dikarya</taxon>
        <taxon>Ascomycota</taxon>
        <taxon>Pezizomycotina</taxon>
        <taxon>Leotiomycetes</taxon>
        <taxon>Helotiales</taxon>
        <taxon>Helotiaceae</taxon>
        <taxon>Glarea</taxon>
    </lineage>
</organism>
<keyword evidence="2" id="KW-0521">NADP</keyword>
<dbReference type="PANTHER" id="PTHR42748">
    <property type="entry name" value="NITROGEN METABOLITE REPRESSION PROTEIN NMRA FAMILY MEMBER"/>
    <property type="match status" value="1"/>
</dbReference>
<keyword evidence="5" id="KW-1185">Reference proteome</keyword>
<sequence length="348" mass="37950">MSMTPPESIYLFSFGQSPECLSDPVGSGVLGSAVAHTFLGLSEWRVRGISRNKSSEASQTLIAKGVEIIEADLDNKESLIPAFEGAHVIFSNTDFFGHLFAAMVSNNASSSRTPNEIAYDLEVQQGVNIAEVAASPAVMKTLERFVLSSLCDARKASGGKYTTIYHFDTKSEMSRVIQSRFPKLAALMSSVLMGHYVTNWKAFPAMAPIKQPDGGFVISRPVPADQMYPFVVAHRDTGAFVKALVDAPPGLNLMGASQFMTWPEWTKTWGDVLGVKAEFKTVPAEEFVEGVPKPLAQELSDTYLYLEEFGFDGGDSSVVAPEQLTFTVPLTTNKEYIESENWSSVLES</sequence>
<evidence type="ECO:0000313" key="4">
    <source>
        <dbReference type="EMBL" id="EPE34462.1"/>
    </source>
</evidence>
<proteinExistence type="inferred from homology"/>
<dbReference type="eggNOG" id="ENOG502SHS9">
    <property type="taxonomic scope" value="Eukaryota"/>
</dbReference>
<dbReference type="STRING" id="1116229.S3D7I7"/>
<comment type="similarity">
    <text evidence="1">Belongs to the NmrA-type oxidoreductase family.</text>
</comment>
<dbReference type="InterPro" id="IPR008030">
    <property type="entry name" value="NmrA-like"/>
</dbReference>
<dbReference type="OrthoDB" id="3358371at2759"/>
<dbReference type="InterPro" id="IPR036291">
    <property type="entry name" value="NAD(P)-bd_dom_sf"/>
</dbReference>
<dbReference type="Gene3D" id="3.40.50.720">
    <property type="entry name" value="NAD(P)-binding Rossmann-like Domain"/>
    <property type="match status" value="1"/>
</dbReference>
<dbReference type="SUPFAM" id="SSF51735">
    <property type="entry name" value="NAD(P)-binding Rossmann-fold domains"/>
    <property type="match status" value="1"/>
</dbReference>
<evidence type="ECO:0000259" key="3">
    <source>
        <dbReference type="Pfam" id="PF05368"/>
    </source>
</evidence>
<gene>
    <name evidence="4" type="ORF">GLAREA_10156</name>
</gene>